<evidence type="ECO:0000256" key="3">
    <source>
        <dbReference type="ARBA" id="ARBA00022490"/>
    </source>
</evidence>
<dbReference type="PANTHER" id="PTHR47892">
    <property type="entry name" value="UNIVERSAL STRESS PROTEIN E"/>
    <property type="match status" value="1"/>
</dbReference>
<dbReference type="Pfam" id="PF00582">
    <property type="entry name" value="Usp"/>
    <property type="match status" value="2"/>
</dbReference>
<feature type="domain" description="UspA" evidence="5">
    <location>
        <begin position="51"/>
        <end position="194"/>
    </location>
</feature>
<dbReference type="CDD" id="cd00293">
    <property type="entry name" value="USP-like"/>
    <property type="match status" value="1"/>
</dbReference>
<gene>
    <name evidence="6" type="ORF">CFF01_08385</name>
</gene>
<dbReference type="AlphaFoldDB" id="A0AAC9XN48"/>
<dbReference type="EMBL" id="CP022272">
    <property type="protein sequence ID" value="ASJ96606.1"/>
    <property type="molecule type" value="Genomic_DNA"/>
</dbReference>
<sequence length="356" mass="40187">MLGKNVLNNNHFYYHKLGGKPRHYWAGATFLANGWAKLNVESEESKLMDSYQRLLVVVDEHDFSLKAVSRAVYLASKTHAVIIVMMLEHSHFVNRLVDTFESENNGEQFQPQTKERKQSCLTAFIRQAAQSGLNISKASIACHSSDDVLQFCEDYRVDAVILAASRHKLWNWLTIKPLDVRLIRESSRPVVVVKDHIWHPGGHILSLVEPCADDLMHKELNEAVLQTSEHFSELLCGDCHLIDCYYGDTPSISFHQTVSPANDEHFHLQQMSQYSSRYHLQPENTPSNKHIHLTKSLPEDAIESLAKEVDSELVIVGDTGKTDLFSSLCGNVGEQVIDRIQCDLLVVKARGIGAMQ</sequence>
<dbReference type="PANTHER" id="PTHR47892:SF1">
    <property type="entry name" value="UNIVERSAL STRESS PROTEIN E"/>
    <property type="match status" value="1"/>
</dbReference>
<protein>
    <recommendedName>
        <fullName evidence="5">UspA domain-containing protein</fullName>
    </recommendedName>
</protein>
<evidence type="ECO:0000259" key="5">
    <source>
        <dbReference type="Pfam" id="PF00582"/>
    </source>
</evidence>
<comment type="subcellular location">
    <subcellularLocation>
        <location evidence="1">Cytoplasm</location>
    </subcellularLocation>
</comment>
<evidence type="ECO:0000256" key="2">
    <source>
        <dbReference type="ARBA" id="ARBA00008791"/>
    </source>
</evidence>
<dbReference type="Gene3D" id="3.40.50.12370">
    <property type="match status" value="1"/>
</dbReference>
<comment type="similarity">
    <text evidence="2">Belongs to the universal stress protein A family.</text>
</comment>
<proteinExistence type="inferred from homology"/>
<feature type="domain" description="UspA" evidence="5">
    <location>
        <begin position="281"/>
        <end position="348"/>
    </location>
</feature>
<organism evidence="6 7">
    <name type="scientific">Shewanella marisflavi</name>
    <dbReference type="NCBI Taxonomy" id="260364"/>
    <lineage>
        <taxon>Bacteria</taxon>
        <taxon>Pseudomonadati</taxon>
        <taxon>Pseudomonadota</taxon>
        <taxon>Gammaproteobacteria</taxon>
        <taxon>Alteromonadales</taxon>
        <taxon>Shewanellaceae</taxon>
        <taxon>Shewanella</taxon>
    </lineage>
</organism>
<name>A0AAC9XN48_9GAMM</name>
<dbReference type="Proteomes" id="UP000198233">
    <property type="component" value="Chromosome"/>
</dbReference>
<dbReference type="SUPFAM" id="SSF52402">
    <property type="entry name" value="Adenine nucleotide alpha hydrolases-like"/>
    <property type="match status" value="2"/>
</dbReference>
<dbReference type="GO" id="GO:0005737">
    <property type="term" value="C:cytoplasm"/>
    <property type="evidence" value="ECO:0007669"/>
    <property type="project" value="UniProtKB-SubCell"/>
</dbReference>
<evidence type="ECO:0000313" key="6">
    <source>
        <dbReference type="EMBL" id="ASJ96606.1"/>
    </source>
</evidence>
<comment type="function">
    <text evidence="4">Required for resistance to DNA-damaging agents.</text>
</comment>
<keyword evidence="3" id="KW-0963">Cytoplasm</keyword>
<evidence type="ECO:0000256" key="4">
    <source>
        <dbReference type="ARBA" id="ARBA00037131"/>
    </source>
</evidence>
<reference evidence="6 7" key="1">
    <citation type="submission" date="2017-06" db="EMBL/GenBank/DDBJ databases">
        <title>Complete genome sequence of Shewanella marisflavi EP1 associated with anaerobic 2,4-dinitrotoluene reduction and salt tolerance.</title>
        <authorList>
            <person name="Huang J."/>
        </authorList>
    </citation>
    <scope>NUCLEOTIDE SEQUENCE [LARGE SCALE GENOMIC DNA]</scope>
    <source>
        <strain evidence="6 7">EP1</strain>
    </source>
</reference>
<dbReference type="KEGG" id="smav:CFF01_08385"/>
<evidence type="ECO:0000313" key="7">
    <source>
        <dbReference type="Proteomes" id="UP000198233"/>
    </source>
</evidence>
<accession>A0AAC9XN48</accession>
<dbReference type="InterPro" id="IPR006016">
    <property type="entry name" value="UspA"/>
</dbReference>
<evidence type="ECO:0000256" key="1">
    <source>
        <dbReference type="ARBA" id="ARBA00004496"/>
    </source>
</evidence>